<reference evidence="1" key="2">
    <citation type="submission" date="2022-01" db="EMBL/GenBank/DDBJ databases">
        <authorList>
            <person name="Yamashiro T."/>
            <person name="Shiraishi A."/>
            <person name="Satake H."/>
            <person name="Nakayama K."/>
        </authorList>
    </citation>
    <scope>NUCLEOTIDE SEQUENCE</scope>
</reference>
<comment type="caution">
    <text evidence="1">The sequence shown here is derived from an EMBL/GenBank/DDBJ whole genome shotgun (WGS) entry which is preliminary data.</text>
</comment>
<name>A0ABQ5HQ76_9ASTR</name>
<evidence type="ECO:0000313" key="2">
    <source>
        <dbReference type="Proteomes" id="UP001151760"/>
    </source>
</evidence>
<proteinExistence type="predicted"/>
<protein>
    <recommendedName>
        <fullName evidence="3">Reverse transcriptase domain-containing protein</fullName>
    </recommendedName>
</protein>
<evidence type="ECO:0008006" key="3">
    <source>
        <dbReference type="Google" id="ProtNLM"/>
    </source>
</evidence>
<gene>
    <name evidence="1" type="ORF">Tco_1071147</name>
</gene>
<evidence type="ECO:0000313" key="1">
    <source>
        <dbReference type="EMBL" id="GJT89430.1"/>
    </source>
</evidence>
<sequence>MVRNRGSRDMSKYCHFHEDHGHETIQCRELRNQIEEVVKNKGKPTFHYIKELKMILQEEIGRADKKVAEEADAKALDN</sequence>
<dbReference type="Proteomes" id="UP001151760">
    <property type="component" value="Unassembled WGS sequence"/>
</dbReference>
<dbReference type="EMBL" id="BQNB010019824">
    <property type="protein sequence ID" value="GJT89430.1"/>
    <property type="molecule type" value="Genomic_DNA"/>
</dbReference>
<accession>A0ABQ5HQ76</accession>
<organism evidence="1 2">
    <name type="scientific">Tanacetum coccineum</name>
    <dbReference type="NCBI Taxonomy" id="301880"/>
    <lineage>
        <taxon>Eukaryota</taxon>
        <taxon>Viridiplantae</taxon>
        <taxon>Streptophyta</taxon>
        <taxon>Embryophyta</taxon>
        <taxon>Tracheophyta</taxon>
        <taxon>Spermatophyta</taxon>
        <taxon>Magnoliopsida</taxon>
        <taxon>eudicotyledons</taxon>
        <taxon>Gunneridae</taxon>
        <taxon>Pentapetalae</taxon>
        <taxon>asterids</taxon>
        <taxon>campanulids</taxon>
        <taxon>Asterales</taxon>
        <taxon>Asteraceae</taxon>
        <taxon>Asteroideae</taxon>
        <taxon>Anthemideae</taxon>
        <taxon>Anthemidinae</taxon>
        <taxon>Tanacetum</taxon>
    </lineage>
</organism>
<keyword evidence="2" id="KW-1185">Reference proteome</keyword>
<reference evidence="1" key="1">
    <citation type="journal article" date="2022" name="Int. J. Mol. Sci.">
        <title>Draft Genome of Tanacetum Coccineum: Genomic Comparison of Closely Related Tanacetum-Family Plants.</title>
        <authorList>
            <person name="Yamashiro T."/>
            <person name="Shiraishi A."/>
            <person name="Nakayama K."/>
            <person name="Satake H."/>
        </authorList>
    </citation>
    <scope>NUCLEOTIDE SEQUENCE</scope>
</reference>